<evidence type="ECO:0000313" key="2">
    <source>
        <dbReference type="Proteomes" id="UP000192678"/>
    </source>
</evidence>
<dbReference type="Proteomes" id="UP000192678">
    <property type="component" value="Unassembled WGS sequence"/>
</dbReference>
<reference evidence="1 2" key="1">
    <citation type="submission" date="2017-04" db="EMBL/GenBank/DDBJ databases">
        <authorList>
            <person name="Afonso C.L."/>
            <person name="Miller P.J."/>
            <person name="Scott M.A."/>
            <person name="Spackman E."/>
            <person name="Goraichik I."/>
            <person name="Dimitrov K.M."/>
            <person name="Suarez D.L."/>
            <person name="Swayne D.E."/>
        </authorList>
    </citation>
    <scope>NUCLEOTIDE SEQUENCE [LARGE SCALE GENOMIC DNA]</scope>
    <source>
        <strain evidence="1 2">DSM 19625</strain>
    </source>
</reference>
<gene>
    <name evidence="1" type="ORF">SAMN04488101_108121</name>
</gene>
<evidence type="ECO:0008006" key="3">
    <source>
        <dbReference type="Google" id="ProtNLM"/>
    </source>
</evidence>
<dbReference type="EMBL" id="FWYB01000008">
    <property type="protein sequence ID" value="SMD01046.1"/>
    <property type="molecule type" value="Genomic_DNA"/>
</dbReference>
<proteinExistence type="predicted"/>
<name>A0A1W2DVI8_9SPHI</name>
<organism evidence="1 2">
    <name type="scientific">Pedobacter nyackensis</name>
    <dbReference type="NCBI Taxonomy" id="475255"/>
    <lineage>
        <taxon>Bacteria</taxon>
        <taxon>Pseudomonadati</taxon>
        <taxon>Bacteroidota</taxon>
        <taxon>Sphingobacteriia</taxon>
        <taxon>Sphingobacteriales</taxon>
        <taxon>Sphingobacteriaceae</taxon>
        <taxon>Pedobacter</taxon>
    </lineage>
</organism>
<keyword evidence="2" id="KW-1185">Reference proteome</keyword>
<dbReference type="AlphaFoldDB" id="A0A1W2DVI8"/>
<sequence>MKKTFFKILVKLNKLLLPKLYKVDPMKLTNLQKAILGYKYWALTNSLN</sequence>
<protein>
    <recommendedName>
        <fullName evidence="3">SsrA-binding protein</fullName>
    </recommendedName>
</protein>
<evidence type="ECO:0000313" key="1">
    <source>
        <dbReference type="EMBL" id="SMD01046.1"/>
    </source>
</evidence>
<accession>A0A1W2DVI8</accession>